<keyword evidence="2" id="KW-0732">Signal</keyword>
<dbReference type="Pfam" id="PF01757">
    <property type="entry name" value="Acyl_transf_3"/>
    <property type="match status" value="1"/>
</dbReference>
<keyword evidence="1" id="KW-0472">Membrane</keyword>
<proteinExistence type="predicted"/>
<evidence type="ECO:0000313" key="4">
    <source>
        <dbReference type="EMBL" id="KAK8402150.1"/>
    </source>
</evidence>
<feature type="transmembrane region" description="Helical" evidence="1">
    <location>
        <begin position="618"/>
        <end position="640"/>
    </location>
</feature>
<sequence length="706" mass="78434">MYSLPWFVRQLMVTLMLAGVEAIAEGGITIPAHTQDTLMSLRWLVGKHYYPQGTVTPHHDLPAGLCLVQSALALASSQPWSRIISVSFALRSVPRRLVVTLTCVRTSRLIFLAHSCPTSSLTSIAWALHNITMATFSHEVLQQRDTTLRGRYCLVSVRGKEEAEDQGGSGGSWQLLRSLAGKFEHSYATCVPDTCTDSLLQESLQRQQVPGVSLTVTCHRQDHDTHPRDLSFLLVTAVLVVLVTAATMLDLHRPCPSAPAKCSCLPGKQLLHCFSLTQNWTRLMSHSTAETHLQTLDGIRVTSMMWVILAHRYMFFLISAANPRDITKRIAEFTFPGYCLQRYLRLVPAMGYVMWMCTSLLPHLGSGPVWERTYEGLFGRPCANAAWSNLLFLNNFSDPSDMCLGHLWSLAVEWQLYLVVPLLLLPVYRWPAWRCRWLPLAACLTMSVLLPAFITLLNDLPPTATHWDDEATRAYYSTYYVVPWCRAGPYLVGLAAGVLYHWLDENNLILTQGCVRACGAACWAAVVVVLMGPSWIGGSGTLWAAVYSSLARPAWAAALAFFVINAFKGQPGVVSWFFSRPVFTPLCRLSYCMFLVSLPLQALAASRPHKIHYDHLTAAYLVLGDLCLSALVSVVVLLLVEAPAARLLTLLSSGKLWRRPKVASAATEVTQKEKKEEEVKPPTRRHALLLATLSSPALTNTTYRNL</sequence>
<dbReference type="InterPro" id="IPR002656">
    <property type="entry name" value="Acyl_transf_3_dom"/>
</dbReference>
<keyword evidence="1" id="KW-0812">Transmembrane</keyword>
<dbReference type="PANTHER" id="PTHR11161">
    <property type="entry name" value="O-ACYLTRANSFERASE"/>
    <property type="match status" value="1"/>
</dbReference>
<name>A0AAW0UUC2_SCYPA</name>
<dbReference type="AlphaFoldDB" id="A0AAW0UUC2"/>
<feature type="signal peptide" evidence="2">
    <location>
        <begin position="1"/>
        <end position="22"/>
    </location>
</feature>
<feature type="transmembrane region" description="Helical" evidence="1">
    <location>
        <begin position="343"/>
        <end position="364"/>
    </location>
</feature>
<dbReference type="EMBL" id="JARAKH010000008">
    <property type="protein sequence ID" value="KAK8402150.1"/>
    <property type="molecule type" value="Genomic_DNA"/>
</dbReference>
<dbReference type="Proteomes" id="UP001487740">
    <property type="component" value="Unassembled WGS sequence"/>
</dbReference>
<organism evidence="4 5">
    <name type="scientific">Scylla paramamosain</name>
    <name type="common">Mud crab</name>
    <dbReference type="NCBI Taxonomy" id="85552"/>
    <lineage>
        <taxon>Eukaryota</taxon>
        <taxon>Metazoa</taxon>
        <taxon>Ecdysozoa</taxon>
        <taxon>Arthropoda</taxon>
        <taxon>Crustacea</taxon>
        <taxon>Multicrustacea</taxon>
        <taxon>Malacostraca</taxon>
        <taxon>Eumalacostraca</taxon>
        <taxon>Eucarida</taxon>
        <taxon>Decapoda</taxon>
        <taxon>Pleocyemata</taxon>
        <taxon>Brachyura</taxon>
        <taxon>Eubrachyura</taxon>
        <taxon>Portunoidea</taxon>
        <taxon>Portunidae</taxon>
        <taxon>Portuninae</taxon>
        <taxon>Scylla</taxon>
    </lineage>
</organism>
<dbReference type="InterPro" id="IPR052728">
    <property type="entry name" value="O2_lipid_transport_reg"/>
</dbReference>
<dbReference type="PANTHER" id="PTHR11161:SF0">
    <property type="entry name" value="O-ACYLTRANSFERASE LIKE PROTEIN"/>
    <property type="match status" value="1"/>
</dbReference>
<evidence type="ECO:0000256" key="2">
    <source>
        <dbReference type="SAM" id="SignalP"/>
    </source>
</evidence>
<feature type="domain" description="Acyltransferase 3" evidence="3">
    <location>
        <begin position="315"/>
        <end position="607"/>
    </location>
</feature>
<evidence type="ECO:0000259" key="3">
    <source>
        <dbReference type="Pfam" id="PF01757"/>
    </source>
</evidence>
<keyword evidence="1" id="KW-1133">Transmembrane helix</keyword>
<feature type="transmembrane region" description="Helical" evidence="1">
    <location>
        <begin position="542"/>
        <end position="567"/>
    </location>
</feature>
<feature type="transmembrane region" description="Helical" evidence="1">
    <location>
        <begin position="514"/>
        <end position="536"/>
    </location>
</feature>
<evidence type="ECO:0000313" key="5">
    <source>
        <dbReference type="Proteomes" id="UP001487740"/>
    </source>
</evidence>
<accession>A0AAW0UUC2</accession>
<comment type="caution">
    <text evidence="4">The sequence shown here is derived from an EMBL/GenBank/DDBJ whole genome shotgun (WGS) entry which is preliminary data.</text>
</comment>
<evidence type="ECO:0000256" key="1">
    <source>
        <dbReference type="SAM" id="Phobius"/>
    </source>
</evidence>
<keyword evidence="5" id="KW-1185">Reference proteome</keyword>
<feature type="transmembrane region" description="Helical" evidence="1">
    <location>
        <begin position="230"/>
        <end position="249"/>
    </location>
</feature>
<dbReference type="GO" id="GO:0016747">
    <property type="term" value="F:acyltransferase activity, transferring groups other than amino-acyl groups"/>
    <property type="evidence" value="ECO:0007669"/>
    <property type="project" value="InterPro"/>
</dbReference>
<feature type="transmembrane region" description="Helical" evidence="1">
    <location>
        <begin position="437"/>
        <end position="457"/>
    </location>
</feature>
<protein>
    <recommendedName>
        <fullName evidence="3">Acyltransferase 3 domain-containing protein</fullName>
    </recommendedName>
</protein>
<reference evidence="4 5" key="1">
    <citation type="submission" date="2023-03" db="EMBL/GenBank/DDBJ databases">
        <title>High-quality genome of Scylla paramamosain provides insights in environmental adaptation.</title>
        <authorList>
            <person name="Zhang L."/>
        </authorList>
    </citation>
    <scope>NUCLEOTIDE SEQUENCE [LARGE SCALE GENOMIC DNA]</scope>
    <source>
        <strain evidence="4">LZ_2023a</strain>
        <tissue evidence="4">Muscle</tissue>
    </source>
</reference>
<feature type="transmembrane region" description="Helical" evidence="1">
    <location>
        <begin position="303"/>
        <end position="322"/>
    </location>
</feature>
<feature type="transmembrane region" description="Helical" evidence="1">
    <location>
        <begin position="477"/>
        <end position="502"/>
    </location>
</feature>
<feature type="transmembrane region" description="Helical" evidence="1">
    <location>
        <begin position="406"/>
        <end position="425"/>
    </location>
</feature>
<feature type="chain" id="PRO_5043564630" description="Acyltransferase 3 domain-containing protein" evidence="2">
    <location>
        <begin position="23"/>
        <end position="706"/>
    </location>
</feature>
<gene>
    <name evidence="4" type="ORF">O3P69_001321</name>
</gene>